<dbReference type="OrthoDB" id="7864805at2"/>
<dbReference type="GO" id="GO:0005886">
    <property type="term" value="C:plasma membrane"/>
    <property type="evidence" value="ECO:0007669"/>
    <property type="project" value="TreeGrafter"/>
</dbReference>
<feature type="transmembrane region" description="Helical" evidence="1">
    <location>
        <begin position="123"/>
        <end position="143"/>
    </location>
</feature>
<feature type="transmembrane region" description="Helical" evidence="1">
    <location>
        <begin position="229"/>
        <end position="249"/>
    </location>
</feature>
<feature type="transmembrane region" description="Helical" evidence="1">
    <location>
        <begin position="155"/>
        <end position="176"/>
    </location>
</feature>
<feature type="transmembrane region" description="Helical" evidence="1">
    <location>
        <begin position="188"/>
        <end position="208"/>
    </location>
</feature>
<name>A0A380KXJ3_9STRE</name>
<keyword evidence="1" id="KW-0812">Transmembrane</keyword>
<accession>A0A380KXJ3</accession>
<protein>
    <submittedName>
        <fullName evidence="2">Cell wall surface protein</fullName>
    </submittedName>
</protein>
<reference evidence="2" key="1">
    <citation type="submission" date="2018-06" db="EMBL/GenBank/DDBJ databases">
        <authorList>
            <consortium name="Pathogen Informatics"/>
            <person name="Doyle S."/>
        </authorList>
    </citation>
    <scope>NUCLEOTIDE SEQUENCE [LARGE SCALE GENOMIC DNA]</scope>
    <source>
        <strain evidence="2">NCTC13765</strain>
    </source>
</reference>
<keyword evidence="3" id="KW-1185">Reference proteome</keyword>
<dbReference type="PANTHER" id="PTHR34821">
    <property type="entry name" value="INNER MEMBRANE PROTEIN YDCZ"/>
    <property type="match status" value="1"/>
</dbReference>
<sequence>MIFLLVSTMGFIIPFQSAIAGRLGQRLKSSYLSSFLSCLCASLTAFVITFISKGSVLIPDNILVQFSSLLWTAGVFFAIGTTLLIYVIPKIGGMLCVVLPLLGQIITSILIEHWGLFSVPRKAITSSTFISVLCLLVGVFLVISSKTKTKQKSEIHKIDYFLAFIAGISMALQFIITGKVGQLLHSSPHAAMFTFIEASLCLLVFLAFHFRKKESVALFSKEKIPNWMYISGILLAFILPTNALASSLIGPNLTVIISLLSQLLAGVIIDHFGLLHVKVNKINWQQITGLMLVVGSIFLLKFLS</sequence>
<organism evidence="2 3">
    <name type="scientific">Streptococcus massiliensis</name>
    <dbReference type="NCBI Taxonomy" id="313439"/>
    <lineage>
        <taxon>Bacteria</taxon>
        <taxon>Bacillati</taxon>
        <taxon>Bacillota</taxon>
        <taxon>Bacilli</taxon>
        <taxon>Lactobacillales</taxon>
        <taxon>Streptococcaceae</taxon>
        <taxon>Streptococcus</taxon>
    </lineage>
</organism>
<dbReference type="STRING" id="1123307.GCA_000380065_01704"/>
<dbReference type="RefSeq" id="WP_018372419.1">
    <property type="nucleotide sequence ID" value="NZ_UHFR01000005.1"/>
</dbReference>
<dbReference type="EMBL" id="UHFR01000005">
    <property type="protein sequence ID" value="SUN75837.1"/>
    <property type="molecule type" value="Genomic_DNA"/>
</dbReference>
<dbReference type="Pfam" id="PF04657">
    <property type="entry name" value="DMT_YdcZ"/>
    <property type="match status" value="2"/>
</dbReference>
<dbReference type="PANTHER" id="PTHR34821:SF2">
    <property type="entry name" value="INNER MEMBRANE PROTEIN YDCZ"/>
    <property type="match status" value="1"/>
</dbReference>
<keyword evidence="1" id="KW-0472">Membrane</keyword>
<evidence type="ECO:0000313" key="3">
    <source>
        <dbReference type="Proteomes" id="UP000254634"/>
    </source>
</evidence>
<keyword evidence="1" id="KW-1133">Transmembrane helix</keyword>
<dbReference type="Proteomes" id="UP000254634">
    <property type="component" value="Unassembled WGS sequence"/>
</dbReference>
<feature type="transmembrane region" description="Helical" evidence="1">
    <location>
        <begin position="255"/>
        <end position="275"/>
    </location>
</feature>
<gene>
    <name evidence="2" type="ORF">NCTC13765_00277</name>
</gene>
<proteinExistence type="predicted"/>
<feature type="transmembrane region" description="Helical" evidence="1">
    <location>
        <begin position="287"/>
        <end position="303"/>
    </location>
</feature>
<dbReference type="AlphaFoldDB" id="A0A380KXJ3"/>
<evidence type="ECO:0000256" key="1">
    <source>
        <dbReference type="SAM" id="Phobius"/>
    </source>
</evidence>
<feature type="transmembrane region" description="Helical" evidence="1">
    <location>
        <begin position="31"/>
        <end position="51"/>
    </location>
</feature>
<dbReference type="InterPro" id="IPR006750">
    <property type="entry name" value="YdcZ"/>
</dbReference>
<evidence type="ECO:0000313" key="2">
    <source>
        <dbReference type="EMBL" id="SUN75837.1"/>
    </source>
</evidence>
<feature type="transmembrane region" description="Helical" evidence="1">
    <location>
        <begin position="63"/>
        <end position="88"/>
    </location>
</feature>
<feature type="transmembrane region" description="Helical" evidence="1">
    <location>
        <begin position="95"/>
        <end position="117"/>
    </location>
</feature>